<evidence type="ECO:0000313" key="3">
    <source>
        <dbReference type="Proteomes" id="UP000179807"/>
    </source>
</evidence>
<protein>
    <submittedName>
        <fullName evidence="2">Uncharacterized protein</fullName>
    </submittedName>
</protein>
<name>A0A1J4JB63_9EUKA</name>
<evidence type="ECO:0000256" key="1">
    <source>
        <dbReference type="SAM" id="Phobius"/>
    </source>
</evidence>
<dbReference type="EMBL" id="MLAK01001214">
    <property type="protein sequence ID" value="OHS95913.1"/>
    <property type="molecule type" value="Genomic_DNA"/>
</dbReference>
<keyword evidence="1" id="KW-0472">Membrane</keyword>
<dbReference type="Pfam" id="PF06306">
    <property type="entry name" value="CgtA"/>
    <property type="match status" value="1"/>
</dbReference>
<dbReference type="AlphaFoldDB" id="A0A1J4JB63"/>
<proteinExistence type="predicted"/>
<dbReference type="Proteomes" id="UP000179807">
    <property type="component" value="Unassembled WGS sequence"/>
</dbReference>
<dbReference type="InterPro" id="IPR010446">
    <property type="entry name" value="GalNAc_Trfase_b"/>
</dbReference>
<keyword evidence="1" id="KW-0812">Transmembrane</keyword>
<dbReference type="VEuPathDB" id="TrichDB:TRFO_37991"/>
<gene>
    <name evidence="2" type="ORF">TRFO_37991</name>
</gene>
<reference evidence="2" key="1">
    <citation type="submission" date="2016-10" db="EMBL/GenBank/DDBJ databases">
        <authorList>
            <person name="Benchimol M."/>
            <person name="Almeida L.G."/>
            <person name="Vasconcelos A.T."/>
            <person name="Perreira-Neves A."/>
            <person name="Rosa I.A."/>
            <person name="Tasca T."/>
            <person name="Bogo M.R."/>
            <person name="de Souza W."/>
        </authorList>
    </citation>
    <scope>NUCLEOTIDE SEQUENCE [LARGE SCALE GENOMIC DNA]</scope>
    <source>
        <strain evidence="2">K</strain>
    </source>
</reference>
<keyword evidence="1" id="KW-1133">Transmembrane helix</keyword>
<feature type="transmembrane region" description="Helical" evidence="1">
    <location>
        <begin position="218"/>
        <end position="234"/>
    </location>
</feature>
<dbReference type="RefSeq" id="XP_068349050.1">
    <property type="nucleotide sequence ID" value="XM_068511764.1"/>
</dbReference>
<keyword evidence="3" id="KW-1185">Reference proteome</keyword>
<accession>A0A1J4JB63</accession>
<comment type="caution">
    <text evidence="2">The sequence shown here is derived from an EMBL/GenBank/DDBJ whole genome shotgun (WGS) entry which is preliminary data.</text>
</comment>
<organism evidence="2 3">
    <name type="scientific">Tritrichomonas foetus</name>
    <dbReference type="NCBI Taxonomy" id="1144522"/>
    <lineage>
        <taxon>Eukaryota</taxon>
        <taxon>Metamonada</taxon>
        <taxon>Parabasalia</taxon>
        <taxon>Tritrichomonadida</taxon>
        <taxon>Tritrichomonadidae</taxon>
        <taxon>Tritrichomonas</taxon>
    </lineage>
</organism>
<evidence type="ECO:0000313" key="2">
    <source>
        <dbReference type="EMBL" id="OHS95913.1"/>
    </source>
</evidence>
<dbReference type="GeneID" id="94846468"/>
<sequence length="267" mass="32448">MVKRKNLQRYEERLDFFYNFVLSKIPQNAWFIKLDADNIYSKDNLQKLMEVPKNDYDIACLPYLNLYCDTTYRVPFYIYNGNQIVKNVCDHWLLKNFGCYFELVDQDDNSSYEILKTKEERHEIFVSIQALHFPFQKTRRNNWAKGAKMSKIYIRNKNRPKIDGTKCSKSLCSYQNLYQVCKEISKQSSYLYHCWWWLQDNFLSIIEEISQLIQQTQFIFTFVFLLWYLFRILYERLHPRNCRKPSKKAEKEPLLLRTNDDEFLIGN</sequence>